<sequence>MASKPSKMLDANLGHERRPRSPSASSDTGLPPYADTASTVQDDMIPPETLLLAGTTIHSTASITSLTLYELSLALGHLTPSHQKVELSRLDYHVRRAASSDDRGPEIAARKKHMYNLSRPTAVMQSNFPFYLESVRRSNLSHVGFKKRHKMAGATEYRALRVTRPNGVAGELKGGDVLFSVKATAAGRWEWREGDKGGPLLAYDTYEDGIVRLQIVEPMAQSRRDALVGTWCLRVWWDIVASKEPLLTWEQVKPLFEPGFRRFD</sequence>
<dbReference type="Proteomes" id="UP000045706">
    <property type="component" value="Unassembled WGS sequence"/>
</dbReference>
<accession>A0A0G4KG31</accession>
<evidence type="ECO:0000313" key="2">
    <source>
        <dbReference type="EMBL" id="CRJ89206.1"/>
    </source>
</evidence>
<gene>
    <name evidence="2" type="ORF">BN1723_008450</name>
</gene>
<evidence type="ECO:0000256" key="1">
    <source>
        <dbReference type="SAM" id="MobiDB-lite"/>
    </source>
</evidence>
<proteinExistence type="predicted"/>
<dbReference type="EMBL" id="CVQI01000003">
    <property type="protein sequence ID" value="CRJ89206.1"/>
    <property type="molecule type" value="Genomic_DNA"/>
</dbReference>
<name>A0A0G4KG31_VERLO</name>
<protein>
    <submittedName>
        <fullName evidence="2">Uncharacterized protein</fullName>
    </submittedName>
</protein>
<feature type="region of interest" description="Disordered" evidence="1">
    <location>
        <begin position="1"/>
        <end position="41"/>
    </location>
</feature>
<organism evidence="2 3">
    <name type="scientific">Verticillium longisporum</name>
    <name type="common">Verticillium dahliae var. longisporum</name>
    <dbReference type="NCBI Taxonomy" id="100787"/>
    <lineage>
        <taxon>Eukaryota</taxon>
        <taxon>Fungi</taxon>
        <taxon>Dikarya</taxon>
        <taxon>Ascomycota</taxon>
        <taxon>Pezizomycotina</taxon>
        <taxon>Sordariomycetes</taxon>
        <taxon>Hypocreomycetidae</taxon>
        <taxon>Glomerellales</taxon>
        <taxon>Plectosphaerellaceae</taxon>
        <taxon>Verticillium</taxon>
    </lineage>
</organism>
<evidence type="ECO:0000313" key="3">
    <source>
        <dbReference type="Proteomes" id="UP000045706"/>
    </source>
</evidence>
<reference evidence="3" key="1">
    <citation type="submission" date="2015-05" db="EMBL/GenBank/DDBJ databases">
        <authorList>
            <person name="Fogelqvist Johan"/>
        </authorList>
    </citation>
    <scope>NUCLEOTIDE SEQUENCE [LARGE SCALE GENOMIC DNA]</scope>
</reference>
<dbReference type="AlphaFoldDB" id="A0A0G4KG31"/>